<dbReference type="Proteomes" id="UP000073492">
    <property type="component" value="Unassembled WGS sequence"/>
</dbReference>
<dbReference type="AlphaFoldDB" id="A0A139IV10"/>
<name>A0A139IV10_9PEZI</name>
<accession>A0A139IV10</accession>
<keyword evidence="2" id="KW-1185">Reference proteome</keyword>
<protein>
    <submittedName>
        <fullName evidence="1">Uncharacterized protein</fullName>
    </submittedName>
</protein>
<proteinExistence type="predicted"/>
<organism evidence="1 2">
    <name type="scientific">Pseudocercospora musae</name>
    <dbReference type="NCBI Taxonomy" id="113226"/>
    <lineage>
        <taxon>Eukaryota</taxon>
        <taxon>Fungi</taxon>
        <taxon>Dikarya</taxon>
        <taxon>Ascomycota</taxon>
        <taxon>Pezizomycotina</taxon>
        <taxon>Dothideomycetes</taxon>
        <taxon>Dothideomycetidae</taxon>
        <taxon>Mycosphaerellales</taxon>
        <taxon>Mycosphaerellaceae</taxon>
        <taxon>Pseudocercospora</taxon>
    </lineage>
</organism>
<comment type="caution">
    <text evidence="1">The sequence shown here is derived from an EMBL/GenBank/DDBJ whole genome shotgun (WGS) entry which is preliminary data.</text>
</comment>
<dbReference type="OrthoDB" id="6770063at2759"/>
<evidence type="ECO:0000313" key="2">
    <source>
        <dbReference type="Proteomes" id="UP000073492"/>
    </source>
</evidence>
<reference evidence="1 2" key="1">
    <citation type="submission" date="2015-07" db="EMBL/GenBank/DDBJ databases">
        <title>Comparative genomics of the Sigatoka disease complex on banana suggests a link between parallel evolutionary changes in Pseudocercospora fijiensis and Pseudocercospora eumusae and increased virulence on the banana host.</title>
        <authorList>
            <person name="Chang T.-C."/>
            <person name="Salvucci A."/>
            <person name="Crous P.W."/>
            <person name="Stergiopoulos I."/>
        </authorList>
    </citation>
    <scope>NUCLEOTIDE SEQUENCE [LARGE SCALE GENOMIC DNA]</scope>
    <source>
        <strain evidence="1 2">CBS 116634</strain>
    </source>
</reference>
<sequence>MGVVQQENHAVSASTVYLVRSVGSVWGVAITSAIIQTTLEAKARRSVVESCPESRRGRVWKHSSTCTLTT</sequence>
<dbReference type="EMBL" id="LFZO01000007">
    <property type="protein sequence ID" value="KXT18386.1"/>
    <property type="molecule type" value="Genomic_DNA"/>
</dbReference>
<gene>
    <name evidence="1" type="ORF">AC579_8189</name>
</gene>
<evidence type="ECO:0000313" key="1">
    <source>
        <dbReference type="EMBL" id="KXT18386.1"/>
    </source>
</evidence>